<protein>
    <submittedName>
        <fullName evidence="1">Uncharacterized protein</fullName>
    </submittedName>
</protein>
<accession>A0A0S2MXB7</accession>
<gene>
    <name evidence="1" type="ORF">Phi17218_105</name>
</gene>
<dbReference type="Proteomes" id="UP000226403">
    <property type="component" value="Segment"/>
</dbReference>
<proteinExistence type="predicted"/>
<sequence length="127" mass="15158">MSQNDTPYHELFLSIKGADDYWPAEEREEVLSIVKKLHDREQDRLVEEDKKGKYGLRYKTIHDDSRFSDTHEQFFSSKSKREKVFLDWKKGVTWDNIFETELEYPTPGGNFHGMVKIFKEGTKTYEE</sequence>
<name>A0A0S2MXB7_9CAUD</name>
<reference evidence="1 2" key="1">
    <citation type="submission" date="2015-10" db="EMBL/GenBank/DDBJ databases">
        <title>Large-scale maps of variable infection efficiencies in aquatic Bacteriodetes phage-host model systems.</title>
        <authorList>
            <person name="Holmfeldt K."/>
            <person name="Solonenko N."/>
            <person name="Howard-Varona C."/>
            <person name="Moreno M."/>
            <person name="Malmstrom R.R."/>
            <person name="Blow M.J."/>
            <person name="Sullivan M.B."/>
        </authorList>
    </citation>
    <scope>NUCLEOTIDE SEQUENCE [LARGE SCALE GENOMIC DNA]</scope>
</reference>
<organism evidence="1 2">
    <name type="scientific">Cellulophaga phage phi17:2_18</name>
    <dbReference type="NCBI Taxonomy" id="1747283"/>
    <lineage>
        <taxon>Viruses</taxon>
        <taxon>Duplodnaviria</taxon>
        <taxon>Heunggongvirae</taxon>
        <taxon>Uroviricota</taxon>
        <taxon>Caudoviricetes</taxon>
        <taxon>Lightbulbvirus</taxon>
        <taxon>Lightbulbvirus Cba172</taxon>
    </lineage>
</organism>
<dbReference type="EMBL" id="KT962247">
    <property type="protein sequence ID" value="ALO80508.1"/>
    <property type="molecule type" value="Genomic_DNA"/>
</dbReference>
<evidence type="ECO:0000313" key="1">
    <source>
        <dbReference type="EMBL" id="ALO80508.1"/>
    </source>
</evidence>
<evidence type="ECO:0000313" key="2">
    <source>
        <dbReference type="Proteomes" id="UP000226403"/>
    </source>
</evidence>